<feature type="compositionally biased region" description="Polar residues" evidence="12">
    <location>
        <begin position="35"/>
        <end position="45"/>
    </location>
</feature>
<evidence type="ECO:0000256" key="12">
    <source>
        <dbReference type="SAM" id="MobiDB-lite"/>
    </source>
</evidence>
<dbReference type="Gene3D" id="1.10.10.60">
    <property type="entry name" value="Homeodomain-like"/>
    <property type="match status" value="1"/>
</dbReference>
<dbReference type="Pfam" id="PF00046">
    <property type="entry name" value="Homeodomain"/>
    <property type="match status" value="1"/>
</dbReference>
<evidence type="ECO:0000313" key="14">
    <source>
        <dbReference type="EMBL" id="CDW38982.1"/>
    </source>
</evidence>
<feature type="compositionally biased region" description="Low complexity" evidence="12">
    <location>
        <begin position="320"/>
        <end position="338"/>
    </location>
</feature>
<dbReference type="AlphaFoldDB" id="A0A0K2UM67"/>
<dbReference type="OrthoDB" id="6159439at2759"/>
<proteinExistence type="inferred from homology"/>
<evidence type="ECO:0000259" key="13">
    <source>
        <dbReference type="PROSITE" id="PS50071"/>
    </source>
</evidence>
<evidence type="ECO:0000256" key="8">
    <source>
        <dbReference type="ARBA" id="ARBA00023242"/>
    </source>
</evidence>
<name>A0A0K2UM67_LEPSM</name>
<keyword evidence="6" id="KW-0010">Activator</keyword>
<evidence type="ECO:0000256" key="2">
    <source>
        <dbReference type="ARBA" id="ARBA00007916"/>
    </source>
</evidence>
<dbReference type="InterPro" id="IPR001356">
    <property type="entry name" value="HD"/>
</dbReference>
<reference evidence="14" key="1">
    <citation type="submission" date="2014-05" db="EMBL/GenBank/DDBJ databases">
        <authorList>
            <person name="Chronopoulou M."/>
        </authorList>
    </citation>
    <scope>NUCLEOTIDE SEQUENCE</scope>
    <source>
        <tissue evidence="14">Whole organism</tissue>
    </source>
</reference>
<sequence>MSLKPLKDLKPSSKDASSTSSSSSTHQSKNNPSSPERNSPTSTSGGDAHLLPQGFRSHSSFLIEDILFQRPKLIADLANRSSESSELSKEAPNSSSCSLSASGFSKYINDYNQLAAYLSPMGLAAAASQASAAAGILQQSILHHKHHSPSGNNNASPTTNSTPPFFLSSNLPFSSLFTTESGKQCRRRKARTVFSDHQLCGLERRFEAQRYLSTPERVELATALSLSETQVKTWFQNRRMKHKKYIRKQSELPSSQMIEGNSGSTPVHEDDESNDEESFEREEFFGGDKTPSGYMTDYSQGSNSLFHPTHSNTANHKFDSSFSYTSSNNKSHFKVSSSVKKENPSY</sequence>
<evidence type="ECO:0000256" key="7">
    <source>
        <dbReference type="ARBA" id="ARBA00023163"/>
    </source>
</evidence>
<keyword evidence="4 10" id="KW-0238">DNA-binding</keyword>
<keyword evidence="8 10" id="KW-0539">Nucleus</keyword>
<feature type="DNA-binding region" description="Homeobox" evidence="10">
    <location>
        <begin position="187"/>
        <end position="246"/>
    </location>
</feature>
<feature type="domain" description="Homeobox" evidence="13">
    <location>
        <begin position="185"/>
        <end position="245"/>
    </location>
</feature>
<evidence type="ECO:0000256" key="1">
    <source>
        <dbReference type="ARBA" id="ARBA00004123"/>
    </source>
</evidence>
<evidence type="ECO:0000256" key="11">
    <source>
        <dbReference type="RuleBase" id="RU000682"/>
    </source>
</evidence>
<keyword evidence="5 10" id="KW-0371">Homeobox</keyword>
<dbReference type="PANTHER" id="PTHR24333:SF8">
    <property type="entry name" value="HOMEOBOX PROTEIN CEH-62"/>
    <property type="match status" value="1"/>
</dbReference>
<evidence type="ECO:0000256" key="3">
    <source>
        <dbReference type="ARBA" id="ARBA00023015"/>
    </source>
</evidence>
<evidence type="ECO:0000256" key="4">
    <source>
        <dbReference type="ARBA" id="ARBA00023125"/>
    </source>
</evidence>
<feature type="compositionally biased region" description="Low complexity" evidence="12">
    <location>
        <begin position="14"/>
        <end position="34"/>
    </location>
</feature>
<evidence type="ECO:0000256" key="5">
    <source>
        <dbReference type="ARBA" id="ARBA00023155"/>
    </source>
</evidence>
<feature type="compositionally biased region" description="Polar residues" evidence="12">
    <location>
        <begin position="251"/>
        <end position="265"/>
    </location>
</feature>
<evidence type="ECO:0000256" key="6">
    <source>
        <dbReference type="ARBA" id="ARBA00023159"/>
    </source>
</evidence>
<dbReference type="PANTHER" id="PTHR24333">
    <property type="entry name" value="HOMEO BOX HB9 LIKE A-RELATED"/>
    <property type="match status" value="1"/>
</dbReference>
<evidence type="ECO:0000256" key="10">
    <source>
        <dbReference type="PROSITE-ProRule" id="PRU00108"/>
    </source>
</evidence>
<keyword evidence="7" id="KW-0804">Transcription</keyword>
<dbReference type="PROSITE" id="PS50071">
    <property type="entry name" value="HOMEOBOX_2"/>
    <property type="match status" value="1"/>
</dbReference>
<dbReference type="SMART" id="SM00389">
    <property type="entry name" value="HOX"/>
    <property type="match status" value="1"/>
</dbReference>
<organism evidence="14">
    <name type="scientific">Lepeophtheirus salmonis</name>
    <name type="common">Salmon louse</name>
    <name type="synonym">Caligus salmonis</name>
    <dbReference type="NCBI Taxonomy" id="72036"/>
    <lineage>
        <taxon>Eukaryota</taxon>
        <taxon>Metazoa</taxon>
        <taxon>Ecdysozoa</taxon>
        <taxon>Arthropoda</taxon>
        <taxon>Crustacea</taxon>
        <taxon>Multicrustacea</taxon>
        <taxon>Hexanauplia</taxon>
        <taxon>Copepoda</taxon>
        <taxon>Siphonostomatoida</taxon>
        <taxon>Caligidae</taxon>
        <taxon>Lepeophtheirus</taxon>
    </lineage>
</organism>
<dbReference type="FunFam" id="1.10.10.60:FF:000173">
    <property type="entry name" value="brain-specific homeobox protein homolog"/>
    <property type="match status" value="1"/>
</dbReference>
<dbReference type="GO" id="GO:0003677">
    <property type="term" value="F:DNA binding"/>
    <property type="evidence" value="ECO:0007669"/>
    <property type="project" value="UniProtKB-UniRule"/>
</dbReference>
<dbReference type="PROSITE" id="PS00027">
    <property type="entry name" value="HOMEOBOX_1"/>
    <property type="match status" value="1"/>
</dbReference>
<dbReference type="InterPro" id="IPR020479">
    <property type="entry name" value="HD_metazoa"/>
</dbReference>
<comment type="subcellular location">
    <subcellularLocation>
        <location evidence="1 10 11">Nucleus</location>
    </subcellularLocation>
</comment>
<protein>
    <recommendedName>
        <fullName evidence="9">Brain-specific homeobox protein homolog</fullName>
    </recommendedName>
</protein>
<feature type="region of interest" description="Disordered" evidence="12">
    <location>
        <begin position="1"/>
        <end position="51"/>
    </location>
</feature>
<dbReference type="PRINTS" id="PR00024">
    <property type="entry name" value="HOMEOBOX"/>
</dbReference>
<dbReference type="CDD" id="cd00086">
    <property type="entry name" value="homeodomain"/>
    <property type="match status" value="1"/>
</dbReference>
<feature type="compositionally biased region" description="Basic and acidic residues" evidence="12">
    <location>
        <begin position="1"/>
        <end position="13"/>
    </location>
</feature>
<feature type="region of interest" description="Disordered" evidence="12">
    <location>
        <begin position="245"/>
        <end position="346"/>
    </location>
</feature>
<dbReference type="InterPro" id="IPR050848">
    <property type="entry name" value="Homeobox_TF"/>
</dbReference>
<feature type="compositionally biased region" description="Polar residues" evidence="12">
    <location>
        <begin position="297"/>
        <end position="315"/>
    </location>
</feature>
<dbReference type="InterPro" id="IPR017970">
    <property type="entry name" value="Homeobox_CS"/>
</dbReference>
<dbReference type="SUPFAM" id="SSF46689">
    <property type="entry name" value="Homeodomain-like"/>
    <property type="match status" value="1"/>
</dbReference>
<dbReference type="GO" id="GO:0000981">
    <property type="term" value="F:DNA-binding transcription factor activity, RNA polymerase II-specific"/>
    <property type="evidence" value="ECO:0007669"/>
    <property type="project" value="InterPro"/>
</dbReference>
<feature type="compositionally biased region" description="Acidic residues" evidence="12">
    <location>
        <begin position="269"/>
        <end position="280"/>
    </location>
</feature>
<dbReference type="InterPro" id="IPR009057">
    <property type="entry name" value="Homeodomain-like_sf"/>
</dbReference>
<dbReference type="EMBL" id="HACA01021621">
    <property type="protein sequence ID" value="CDW38982.1"/>
    <property type="molecule type" value="Transcribed_RNA"/>
</dbReference>
<evidence type="ECO:0000256" key="9">
    <source>
        <dbReference type="ARBA" id="ARBA00073831"/>
    </source>
</evidence>
<gene>
    <name evidence="14" type="primary">BSX</name>
</gene>
<keyword evidence="3" id="KW-0805">Transcription regulation</keyword>
<accession>A0A0K2UM67</accession>
<comment type="similarity">
    <text evidence="2">Belongs to the distal-less homeobox family.</text>
</comment>
<dbReference type="GO" id="GO:0005634">
    <property type="term" value="C:nucleus"/>
    <property type="evidence" value="ECO:0007669"/>
    <property type="project" value="UniProtKB-SubCell"/>
</dbReference>